<evidence type="ECO:0000256" key="3">
    <source>
        <dbReference type="ARBA" id="ARBA00022475"/>
    </source>
</evidence>
<keyword evidence="3" id="KW-1003">Cell membrane</keyword>
<dbReference type="AlphaFoldDB" id="A0A934Q1E4"/>
<dbReference type="GO" id="GO:0005886">
    <property type="term" value="C:plasma membrane"/>
    <property type="evidence" value="ECO:0007669"/>
    <property type="project" value="UniProtKB-SubCell"/>
</dbReference>
<comment type="function">
    <text evidence="7">Part of the tripartite ATP-independent periplasmic (TRAP) transport system.</text>
</comment>
<evidence type="ECO:0000313" key="9">
    <source>
        <dbReference type="EMBL" id="MBK0393106.1"/>
    </source>
</evidence>
<evidence type="ECO:0000256" key="4">
    <source>
        <dbReference type="ARBA" id="ARBA00022692"/>
    </source>
</evidence>
<keyword evidence="6 7" id="KW-0472">Membrane</keyword>
<keyword evidence="5 7" id="KW-1133">Transmembrane helix</keyword>
<feature type="transmembrane region" description="Helical" evidence="7">
    <location>
        <begin position="44"/>
        <end position="64"/>
    </location>
</feature>
<organism evidence="9 10">
    <name type="scientific">Ramlibacter algicola</name>
    <dbReference type="NCBI Taxonomy" id="2795217"/>
    <lineage>
        <taxon>Bacteria</taxon>
        <taxon>Pseudomonadati</taxon>
        <taxon>Pseudomonadota</taxon>
        <taxon>Betaproteobacteria</taxon>
        <taxon>Burkholderiales</taxon>
        <taxon>Comamonadaceae</taxon>
        <taxon>Ramlibacter</taxon>
    </lineage>
</organism>
<reference evidence="9" key="1">
    <citation type="submission" date="2020-12" db="EMBL/GenBank/DDBJ databases">
        <title>Ramlibacter sp. nov., isolated from a freshwater alga, Cryptomonas.</title>
        <authorList>
            <person name="Kim H.M."/>
            <person name="Jeon C.O."/>
        </authorList>
    </citation>
    <scope>NUCLEOTIDE SEQUENCE</scope>
    <source>
        <strain evidence="9">CrO1</strain>
    </source>
</reference>
<sequence length="160" mass="16909">MKLLDLLARACAVLAGVLLTLITLMTCASLLGRNTVGTTLVGDFELTGVATGAAIALFMPWCQLRRGNIIVDFFTARASARTNATLDRIGAVLLAATFALLAWRTTLGALSAWNGHTESQILGFPEWVVHTAMVPPFVLTALIALRQAAFGFGDAPEAHA</sequence>
<feature type="transmembrane region" description="Helical" evidence="7">
    <location>
        <begin position="127"/>
        <end position="145"/>
    </location>
</feature>
<comment type="caution">
    <text evidence="9">The sequence shown here is derived from an EMBL/GenBank/DDBJ whole genome shotgun (WGS) entry which is preliminary data.</text>
</comment>
<protein>
    <recommendedName>
        <fullName evidence="7">TRAP transporter small permease protein</fullName>
    </recommendedName>
</protein>
<gene>
    <name evidence="9" type="ORF">I8E28_10945</name>
</gene>
<evidence type="ECO:0000256" key="1">
    <source>
        <dbReference type="ARBA" id="ARBA00004651"/>
    </source>
</evidence>
<evidence type="ECO:0000256" key="5">
    <source>
        <dbReference type="ARBA" id="ARBA00022989"/>
    </source>
</evidence>
<evidence type="ECO:0000256" key="6">
    <source>
        <dbReference type="ARBA" id="ARBA00023136"/>
    </source>
</evidence>
<dbReference type="EMBL" id="JAEDAO010000001">
    <property type="protein sequence ID" value="MBK0393106.1"/>
    <property type="molecule type" value="Genomic_DNA"/>
</dbReference>
<feature type="transmembrane region" description="Helical" evidence="7">
    <location>
        <begin position="85"/>
        <end position="107"/>
    </location>
</feature>
<accession>A0A934Q1E4</accession>
<dbReference type="GO" id="GO:0022857">
    <property type="term" value="F:transmembrane transporter activity"/>
    <property type="evidence" value="ECO:0007669"/>
    <property type="project" value="UniProtKB-UniRule"/>
</dbReference>
<keyword evidence="10" id="KW-1185">Reference proteome</keyword>
<dbReference type="Proteomes" id="UP000617041">
    <property type="component" value="Unassembled WGS sequence"/>
</dbReference>
<keyword evidence="7" id="KW-0997">Cell inner membrane</keyword>
<dbReference type="InterPro" id="IPR055348">
    <property type="entry name" value="DctQ"/>
</dbReference>
<evidence type="ECO:0000256" key="7">
    <source>
        <dbReference type="RuleBase" id="RU369079"/>
    </source>
</evidence>
<comment type="subunit">
    <text evidence="7">The complex comprises the extracytoplasmic solute receptor protein and the two transmembrane proteins.</text>
</comment>
<evidence type="ECO:0000256" key="2">
    <source>
        <dbReference type="ARBA" id="ARBA00022448"/>
    </source>
</evidence>
<evidence type="ECO:0000313" key="10">
    <source>
        <dbReference type="Proteomes" id="UP000617041"/>
    </source>
</evidence>
<comment type="subcellular location">
    <subcellularLocation>
        <location evidence="7">Cell inner membrane</location>
        <topology evidence="7">Multi-pass membrane protein</topology>
    </subcellularLocation>
    <subcellularLocation>
        <location evidence="1">Cell membrane</location>
        <topology evidence="1">Multi-pass membrane protein</topology>
    </subcellularLocation>
</comment>
<proteinExistence type="inferred from homology"/>
<dbReference type="RefSeq" id="WP_200788094.1">
    <property type="nucleotide sequence ID" value="NZ_JAEDAO010000001.1"/>
</dbReference>
<dbReference type="Pfam" id="PF04290">
    <property type="entry name" value="DctQ"/>
    <property type="match status" value="1"/>
</dbReference>
<feature type="domain" description="Tripartite ATP-independent periplasmic transporters DctQ component" evidence="8">
    <location>
        <begin position="22"/>
        <end position="148"/>
    </location>
</feature>
<comment type="similarity">
    <text evidence="7">Belongs to the TRAP transporter small permease family.</text>
</comment>
<keyword evidence="2 7" id="KW-0813">Transport</keyword>
<feature type="transmembrane region" description="Helical" evidence="7">
    <location>
        <begin position="12"/>
        <end position="32"/>
    </location>
</feature>
<evidence type="ECO:0000259" key="8">
    <source>
        <dbReference type="Pfam" id="PF04290"/>
    </source>
</evidence>
<name>A0A934Q1E4_9BURK</name>
<keyword evidence="4 7" id="KW-0812">Transmembrane</keyword>